<keyword evidence="4" id="KW-1185">Reference proteome</keyword>
<name>A0A835KH08_9POAL</name>
<protein>
    <submittedName>
        <fullName evidence="3">Uncharacterized protein</fullName>
    </submittedName>
</protein>
<comment type="caution">
    <text evidence="3">The sequence shown here is derived from an EMBL/GenBank/DDBJ whole genome shotgun (WGS) entry which is preliminary data.</text>
</comment>
<accession>A0A835KH08</accession>
<dbReference type="Proteomes" id="UP000636709">
    <property type="component" value="Unassembled WGS sequence"/>
</dbReference>
<evidence type="ECO:0000256" key="1">
    <source>
        <dbReference type="SAM" id="MobiDB-lite"/>
    </source>
</evidence>
<proteinExistence type="predicted"/>
<dbReference type="AlphaFoldDB" id="A0A835KH08"/>
<evidence type="ECO:0000256" key="2">
    <source>
        <dbReference type="SAM" id="SignalP"/>
    </source>
</evidence>
<keyword evidence="2" id="KW-0732">Signal</keyword>
<dbReference type="Gramene" id="Dexi3B01G0009340.1">
    <property type="protein sequence ID" value="Dexi3B01G0009340.1:cds"/>
    <property type="gene ID" value="Dexi3B01G0009340"/>
</dbReference>
<feature type="region of interest" description="Disordered" evidence="1">
    <location>
        <begin position="47"/>
        <end position="101"/>
    </location>
</feature>
<feature type="signal peptide" evidence="2">
    <location>
        <begin position="1"/>
        <end position="28"/>
    </location>
</feature>
<feature type="chain" id="PRO_5032984760" evidence="2">
    <location>
        <begin position="29"/>
        <end position="101"/>
    </location>
</feature>
<evidence type="ECO:0000313" key="4">
    <source>
        <dbReference type="Proteomes" id="UP000636709"/>
    </source>
</evidence>
<gene>
    <name evidence="3" type="ORF">HU200_020239</name>
</gene>
<dbReference type="EMBL" id="JACEFO010001653">
    <property type="protein sequence ID" value="KAF8725692.1"/>
    <property type="molecule type" value="Genomic_DNA"/>
</dbReference>
<evidence type="ECO:0000313" key="3">
    <source>
        <dbReference type="EMBL" id="KAF8725692.1"/>
    </source>
</evidence>
<sequence length="101" mass="10543">MAANKNVAPAAALLVLLALTMLSSMALAARHPPVTESHLHLIPPYFDGPVARAPHPPATATVRAEDDDDVSPQRKVPRGPNHSPNDPSPPPPSAVADAGRR</sequence>
<organism evidence="3 4">
    <name type="scientific">Digitaria exilis</name>
    <dbReference type="NCBI Taxonomy" id="1010633"/>
    <lineage>
        <taxon>Eukaryota</taxon>
        <taxon>Viridiplantae</taxon>
        <taxon>Streptophyta</taxon>
        <taxon>Embryophyta</taxon>
        <taxon>Tracheophyta</taxon>
        <taxon>Spermatophyta</taxon>
        <taxon>Magnoliopsida</taxon>
        <taxon>Liliopsida</taxon>
        <taxon>Poales</taxon>
        <taxon>Poaceae</taxon>
        <taxon>PACMAD clade</taxon>
        <taxon>Panicoideae</taxon>
        <taxon>Panicodae</taxon>
        <taxon>Paniceae</taxon>
        <taxon>Anthephorinae</taxon>
        <taxon>Digitaria</taxon>
    </lineage>
</organism>
<reference evidence="3" key="1">
    <citation type="submission" date="2020-07" db="EMBL/GenBank/DDBJ databases">
        <title>Genome sequence and genetic diversity analysis of an under-domesticated orphan crop, white fonio (Digitaria exilis).</title>
        <authorList>
            <person name="Bennetzen J.L."/>
            <person name="Chen S."/>
            <person name="Ma X."/>
            <person name="Wang X."/>
            <person name="Yssel A.E.J."/>
            <person name="Chaluvadi S.R."/>
            <person name="Johnson M."/>
            <person name="Gangashetty P."/>
            <person name="Hamidou F."/>
            <person name="Sanogo M.D."/>
            <person name="Zwaenepoel A."/>
            <person name="Wallace J."/>
            <person name="Van De Peer Y."/>
            <person name="Van Deynze A."/>
        </authorList>
    </citation>
    <scope>NUCLEOTIDE SEQUENCE</scope>
    <source>
        <tissue evidence="3">Leaves</tissue>
    </source>
</reference>